<feature type="domain" description="Cadherin" evidence="4">
    <location>
        <begin position="2083"/>
        <end position="2193"/>
    </location>
</feature>
<feature type="domain" description="Cadherin" evidence="4">
    <location>
        <begin position="551"/>
        <end position="657"/>
    </location>
</feature>
<evidence type="ECO:0000256" key="2">
    <source>
        <dbReference type="ARBA" id="ARBA00022989"/>
    </source>
</evidence>
<feature type="domain" description="Cadherin" evidence="4">
    <location>
        <begin position="4512"/>
        <end position="4614"/>
    </location>
</feature>
<feature type="domain" description="Cadherin" evidence="4">
    <location>
        <begin position="6528"/>
        <end position="6637"/>
    </location>
</feature>
<evidence type="ECO:0000256" key="1">
    <source>
        <dbReference type="ARBA" id="ARBA00022692"/>
    </source>
</evidence>
<keyword evidence="1" id="KW-0812">Transmembrane</keyword>
<feature type="domain" description="Cadherin" evidence="4">
    <location>
        <begin position="4162"/>
        <end position="4261"/>
    </location>
</feature>
<sequence>MVARTATAFLYVTIDRNLQTPAFVPASLSTSVAVTEDIPLNRLIQTLTGTDTDRFAPNNEIACRFATGSDGQTFFGVRAIDNNQCEVYLRSDLRDGSQNTYIVSAFVYHCTSELRLADHCTAVLKERLSLEIYDLGAGPLVNNQRATVTVTIYKNRAPSFTEQPRTWTIDEDSAANTVFHTVTYQDPDSSVTAIAPKFSILNFNIRSPAAANNFFQVTDQGNGVLSVSTIRSLVERNNPSRVNTWDLVLQVTDDGGMMGFYELKVVIQRNLNAPQMTDATLSAVILENLSAGSNIGTPVQATDDDTTSPYNSVSFFIASGAGSYFAIVAETGQVYLSRKISGVNAPPFHFLFYKIESGTGSSVFRIRRVLNTNTNQYEGVVELANTLTGGLSEYSLVISACDGGDPARCTYGVLKFQVDSNLFQPVLTRPEQTLNYRDSITIREDLDLNAEIYTLSGTDADSTSPYNQVHFEFVNPTAEDTKQQFLIVNNEATNQGEIQLKKLLLNGPDTPYILYVQAVDGGNLRSAATGTITITINRNQFPPVWVNSNTHNYPYSTTINYQRSFPSEIMQVSAIDNRDVFNIVGYKFSTDSLTRKYFEIDGQGRVRLIGNLENAEVSTKTQFNILTIAYDNGLPSPLTNETNIVINVNRNMFAPSFAVTNPAQERIPETTSYGTAVTMVTATDLDQESPYKDVYYELVGTNNYFSVNRESGEIAVKADLQMDPARTQIYTLIIRAYDGVGLSSTNTATVNIQCYRNLNVPEFLGSMTITINENQPSGSSIYTFTVDDDDIDRPFGAQDLTVTTLGDRLATQYFSLNPANLELSVAQNLQSRDQDVYYKYLDHMYRVKVQDGGSPPLTATTVLTINIIQNLNNPVFNADPCLVTVSEEFPTGTQVLDTVTATDSDAKVAFNTVEYFLTSNNNDHDYFYIEKAQVSGVGNIYLKKSFMSDVQRKTTYTFQVQATDGEKQALLSKTCTFTVNRNNQQGPTFDAQNYETTIDETHTVNTQTVFNLNATDPDPVSSVFGTLTYELIGDDEAQRFYRIDNTGIITLFSSLTVRVRDGAARPLEAITQVTVNVRRNFFAPALGGSHSADISVDVFETATPNTPVYTLNAPYNTVEYYLMSAANTPFDLSENGLVTVMESVSLLDSPDQYVLRIGTRDRAPTPRNGVTITLTISIIRNMFDPVFTNTNYVRNIDSSAAVGTSVFQASGSDDDTRGTYGDYAFYLLGDYPDTNFFTITSGGLITTTQNINQDSSPSYTLLVEIRDGGLPRKTGRPWRANTQFVRVNVNRNAGDPVFSPASYIIQIDEDQETGVDLDIITLTDPDGDITIVGNDGGNPATSAINQAFVEVRVNRNNFPPEFLALPYSGSVNRETPENALVAAVTWRDNDTVSPFSDVVVTVITPSSGFAADIFELTDVSQFGRSGNIRVNNAGLLASDDSYEYVLHLHAIDGAVNKPRTALTTVTINVVRNLLAPQFLLPPNAFRYDVNVEVTRQIGYSFYTIMAEDLDPKTPNNLFDFYEAAPNQYVTVDRDGTLRVKDVLTNATTPFSFNVIARDRGIPQLSNTVEVRVTILKDSSTLRWLESPYLGEIPEDQTVGFTILTAKTSPALKIKAERQFEVTKQTIYNDVEIRVIRNVGTPRFTSGPCSNTIPETQAQGSSIFQLQSTDPDSYDVPRLRYSIVESTTITDWEKFYVDPVSGLITLKEYLDTSGNNQASYSFNVLVADGRGKQAQTTCSISVQRNQFSPVFINFQPGFTTYSASIAFNQPLNQAFATPEAVDNDLAGQIIYELTGYDSGPQYFGIRRSTTNNQSPAAIYVKSSIMASDMATSYVLGLKAYDSTRPDDFAVTNMTITVNRNPTAPSWVDRVYSNNVNEEESFGFEVIRLDATDNVDGHNVKYIATQSNPADWDTWFNLDQARGVIAVRRTLVDAPEDIYRITFIAMDDGIPALNSSNTASVTIRINRNTCPTFVFNTGSYFGNLQETATVGSTVAIITASDADLSAPYNDIAFSINTGTDNNGLFEIVEVTPNTAALRTLRAMNTASDLIYMPWVTITNPVDDRCSASTMVTVTVDRNLNPPVLNATRYETAIPEDLPIGSNVLSVFASDNDRIPPFRTVAYSLQSSAVSPSALRFFEINSQTGRIIVRSNIYTDPTDVGSYTFNVIATDGGAVARTDSAPVVVTIWRNLNTPTFQNTANYQQTIAWNAGQLGQTIISQGLPYKTLTYSIVGLTPEYNTLFSFDQTGTLRLNRQISTNVDNVQDQYQVRLQACDQGTPQRCGNAVFYVNINFNLNDPTISTATCGGSLLEIQDLGTPIRTIVAADGDSGMYGAITYILTPVTPGADQHFDINENGQIILNRELVGSGTDTYEFDISLIDGGGKVSPTSLRCSFTVQRNNQTPYFLNLPNSFEIDSTLTQNVNFFRVEGADNDPANTPFGQITYSLISNNLFSINENSGEIRLAGSLPSNANTDGLSSNFMTPFFQGALSRTVKETYDINLALLTVSATDNDLPPNNVQSYDIDLSTDVVKACFRVQNNGEIYAKSALYVAPCNVQKQYNITVRATDGGDPRKTSVPVVATLNILRNDFTPTITSALTYTIREDAGFNAPVGTITTQDQDTTLFVTVTDKGPLPKSSSRWVTVNVLRNLYDPAHNETQWRITITEDRAVGSAVLQLTGHDRDTKAPWNQFVYRSEGSSAAEAVFALSSTGLITVKSPLYLDNNRPTTYTLNSRLRDKNGAVDGRSSNLVPVTIEVTRNTCPVFTTIPTPPAIDESFVTQSVVNFGDYMVDNDPNTNIFGQHNYRILGDNNAGAVFSINSNTGEVQTRSAIFSDTDLVYFTSEIGYPLRVEVADQGPSRCSATAVVTVTVNRNLQSPRWTNTLPGTTDQYSNTIDEILSINTAFATISAEDGDSKAPHSEIEYSILTNTELFGVVPGTGSVYLTSSQRNLLANSYTFDIQACDKGEPTPRCITGQFTLSVRRNQFPPEILNLYAELDISESRSLSTTVPNPFDQYSFSAIGDEQVTSFFSINSAGNVFLIAPLENDNTFNSLQMRVEIRDGGFPARTAVGLLKFNILRNQNGPVFEAGNRAYSTDILETQPVGVELKKREMDLQGGDKGILMLRQSMMDYSDTRTLFSVQVFILARDNGVPQNQSPEPATVTVNVRRNTAPFFTNLNSNGKYVQGVDMDLPAGGLVFPTAAQDNDNVSPFNELEYSIIGDEDAMRLFEINTNGQIRIQVEDGGTPRLSDSVTLELFVSKNFNPPVFANNNRAVTVTIQESAPQGYSITRLTATDADVLPPNNQFEFSLEDRVPGSGDSSYVFLHPTTGQLTLTKTVLDAVINNPTDVLQMTAYARDKGEPQLSSSINVDVIVERIEGDLSFAQDYVETINENTNIGTPVVDTRAFPGVMQANGTITVNADLTKDTVRERPFFDLVAVGKRQEFDIVQTATANVRINILRNLNSPIFSMDTYTVDVWEKDARPINGTRVFASDADGDTVLYTITGGDFFEKFYLYPYTGDFYVLGNIENDSITQYNVDIRASDQRNPANFDTARVIVRVSRDNENPVFTNIPVSIGRPENMDASTGILYNVTAEDADKRGTLQYSIVGAEQTLFRLDVVNEIARVYVRPGISIRADSRSEYRDVLIWSITDVPSQEYYYINPSTGVITLKKSLMLGAQLSYLLFIGSAHKVTFILDFTLQIQVRVCDDRASFAQCDNAVVTVTIRRNQNPPSFQQLPYQVSLNRNDPAGTFVRQTTALDQDLRGTIVYKKTGRFESTNSFFEIDMSNGTVYTIKDMNLDGLYAQQYLFEIIAYDSAYPLDVATATVTVNVNRNPTGPQFTDLDGLNYLRQIDENHPYGTIVLDDVVMYMKGRGWDAIDLSTFYLDSATGEITLKRILDDANIVSSYTFEVIARDPIPAPLTRSATAQVTIQVVYDSPPVFNAARYVATILETHAVGTEVPAESGDIRAADPDSFSGAIVYSIVGNLRAPYLFAVTNENGRARVTLNSTLMGDPVNAYLLRIEAYDVNYPQKKVYVNFAVNVIRNVNSPVVQSGSATIFDYHSPDEMIFMINNGNHFDNDGDRLLYSMSGQGVPELFDIDSFEGGIYVINSDLLMNNGTTRFVTTVTARDQRNPEKTGQGTVTINVNYDDFAPTITNIGVNGLIEGVITENVDIGLSVARVSARDEDIVQDGEGQIVYVLASAGVGEGYFTLLPSGQINTARSFNTSQRNVFQYELIVHAYDTRYPMRRTPVTVQINVTRNLNGPQFSSGSYQFPIDETIALFTSIGRVEATDLDIMIVRFVQKSLSEQSAQFVPYELLTLDRVTYSASGQFAGSLFMIDPSSGIIYTIGNILNEPSRSSSYTLTVTASDNFQPSSRTSSVNVVIPVTRDIPTRFVQPNAMVLTIAETQPINSTITLGQRIAATDPDLQAPGVITFELIGTSLGAYYFDIRRVSNTTVDVFVRNDLMTGFRTRDRFELTIVAYDPARPRNKAYKQVVIQVNRNQGPPVWTFALDDVLMREDHPVFTSLVTTVSAEDARDNDDITYSIIGEAVNRALSSGASNFFQMDDKNGEVYLTKTVLGTDIIDFNLQIQACDDGVPIRCIDAPLKIIVVRDHFPPSFSFNALDRFVFTLSEREAPGFLVGQIESTDSSPLGPTIYNVVPPYPEFFTLNMTDGRIILAKSLFDYLDLQYARFMRSFPVYNLMKADNVLINFMLTLIYRKSFSILQFQVTAYDQGEPAFVATGNVIVNVIRNNNGPQFLLGTYQRPPIHETFEVGTMVFNTTAVDVDGDVVRYNLIGDAVDLEYFFVDPFDGIIYVKKSLLNVPTTRFDFVVRARDQRRVNERFATANVIIDVDADSAPIFTSGTSIPTIAETSVAGSTIHRLSARDEDQEGTLIFKLIGVPPAQYMYMVNETTGVISLSRDIKGSGLEKVNQYMLNVVVYDSPYPLNSATQMLTVFVNVNPGTPQFQPNNNYIVRINETESPGFTATSVLATDTDGDTMRYTLVQTTDDASDWFALIENRIVTKDNLRNAPLDEYTLTVEANDGRGNSAQAFVRITILRNPDDQRPYFINQDVDNNGNPENYRATIQYDHIVGTNVTIRPAAVDNDLMGQLRYEAVADNVALQFFAINPVTGHVTLTQDLNNDPFRSVLYQLYLEAYDSARPNNRAQELLLITVDRNPNAPIFSGNTDRVTYTINEKEPIGFSIGAVVATDADGDVITYSMQAPITDGTDTFVFLNQRSGQLLVNGNLRDTQLYGNTYQVIITIERDREDPYFSRAGNATINDKVAIDSFVTSVEARDDDLVELELQAYDSFYPNNRATAFIWITVVRNGDTIVFDTNPSYYVEVNEYRKTADEIYRVTAVDPDGDTVRYRIINSPLASEYFYITTEGPNGVLYIKKTLAENQINDTYVFQIEATDARRFFTQYAYVTMTVKVLRNQMPFFTRLPTSATVTETSGVGNTVFEAIAVDTDLLPGSRVNYQIIGNGLAPGFFSIRNPESGIITIASDLRRDMNLQYNVTVIAYDSQLRQMAATSILTVSVTRNANAPRFTENPYSRSLTWRDLPGTVAVTILATDNDGDVVTYGFGANSADVYEYFGINSVTGNITLLRTLPPRRQSWTINVVAYDNANPEKTAQSQVSLTVGIDAFPPSFQPNNDLIILNTDETRPVGYIIDGVTASDGDRRGEIVYELDGEYPGVSFFDVNRTTGDIYIIRDLKEDVSAREEYTIHIVAYDTLVPETRARKTVIIRVARNQGFPQFERSTYDETVDEFHQLAVSIVNITANDFRDNQSFEIENFFEKINPEWDAITYMMVDDSIDQLSRQFYYIDRYTGVIYLRKPLTTTNVNTFQFIVRATDDGVPSRTTDVTVILRVIRVERPTFREPYTTTITENLQVGGSAMKVNADHPISGRTDDLRFELVGYPPSPYYFWIHPMDGDIMLRVKVYDVATPERASYQDIRINVTRNIYSPEFSSGIYNVDIYDTDLIGSIVTRLSATDRDMCTITVSDNGSPSVNTATARVNINVIRVPPPTWTLPGPFERTLDEDQTIVYELIDLDAIKNNIRGELVYELIGDYPSGSFFQVDRPTGKITLYRDLRFDSLGTTRYTLKVVAFDTAVPNLRTTATVFVTVNRNLNGPRVVPPSSTIETPQDSPVNSWGYLVNVTDPDSMNPTCSIIGNTLAQEYFKIDPATCLITLRKSLADDPLLTQRYEVIVIVPRDLNAPTLNLPRSVTLSERAQPNDVVFDVNGNDGDLRGTLMYNLVGDFPDMQYFDISADGNVFVRYSPMSDPLESGVYTLQVEVYDSYWPNNKQYGTLTVIVDRNPGDPQFSEPLGYSRVIAADFPVGDTVITVLATDPDNDKLTYVSLADAAINDIFYLTQTGEIILVSDMSDIRQEMTYNFNIEARDSRKTNSKSVTVPVQIRVTPLQGPPVFNPQSAVISIPINQAVNSSVYTVTATDNDRRGQVRYSLESIGIGPDFYRVDPVTGRVIVTTSLINDNTQYTLLISSYDDALPDDRSMFNLIINIERNLRPPQWRDGQSQYSASIKDYDPAGTFVLQVNATDGDATYPENLVTYSLQLGNQNNQWFSIDSTNGIITVSNRVSMDTNSPSQYLLYITASDRAFNPLDVRTTTATVTVRVERNVAPVIQNKNTYFKSFSEGSGIDFSILRVLATDANPADSLNGMLEYSIVETNASSRFQIDNNGVIRPRVTLRGLQPASWDFTVQVRDMGIPFKFDTTTVSITLERIDGPRFNPSSSMHNKDENMVIGDTLIRLQAEDTTPDGPLAYEIRGDGLAPQYFRIDMEGDAAVIKLNKSFADDTNKTPFYKLRIHAYRVNDPNTFTEHIATIYVNRNPNAPQFAHGDLVFNISETLDINSVVGDLNATDPDLGTNGDIVYEISNSDLAPHYLREYFTINEFTGKIILIDDLRKDSTIRYQMTVIAKDKGVPQRQDTTRVTINVARNPGGPVFINTPYVANLTENDNIGIFVIQVTARDPDGDTVEYGIRIAPPASYYFTMDTLTGQITTQAALYENQVESYTLTVFAYDVNRASRTAETTVLVNILRNPNPPVFVNDPPYRTTISEYIESGSPLDVLVSARDDDHYLSSSGILRYKFGTIQPAGAEQLFDISTTTGGISIASPLIGNKQLVPTLVTMEVIAYDRSAQPKSATAMVTVAIVRNTAAPVFETACPIRQTVNERSPPNVFVESVSANDPDTGIPLNADTPNAQFEYSLAGDENSYARFFNVRPDGTLYTKNILNFPGLIGNEISVSKVVQNDARF</sequence>
<dbReference type="InterPro" id="IPR002126">
    <property type="entry name" value="Cadherin-like_dom"/>
</dbReference>
<feature type="domain" description="Cadherin" evidence="4">
    <location>
        <begin position="3010"/>
        <end position="3081"/>
    </location>
</feature>
<feature type="domain" description="Cadherin" evidence="4">
    <location>
        <begin position="434"/>
        <end position="545"/>
    </location>
</feature>
<feature type="domain" description="Cadherin" evidence="4">
    <location>
        <begin position="2482"/>
        <end position="2590"/>
    </location>
</feature>
<feature type="domain" description="Cadherin" evidence="4">
    <location>
        <begin position="3936"/>
        <end position="4045"/>
    </location>
</feature>
<feature type="domain" description="Cadherin" evidence="4">
    <location>
        <begin position="2761"/>
        <end position="2875"/>
    </location>
</feature>
<feature type="domain" description="Cadherin" evidence="4">
    <location>
        <begin position="877"/>
        <end position="989"/>
    </location>
</feature>
<feature type="domain" description="Cadherin" evidence="4">
    <location>
        <begin position="3265"/>
        <end position="3396"/>
    </location>
</feature>
<dbReference type="PROSITE" id="PS50268">
    <property type="entry name" value="CADHERIN_2"/>
    <property type="match status" value="53"/>
</dbReference>
<feature type="domain" description="Cadherin" evidence="4">
    <location>
        <begin position="1974"/>
        <end position="2082"/>
    </location>
</feature>
<feature type="domain" description="Cadherin" evidence="4">
    <location>
        <begin position="6850"/>
        <end position="6958"/>
    </location>
</feature>
<feature type="domain" description="Cadherin" evidence="4">
    <location>
        <begin position="4864"/>
        <end position="4962"/>
    </location>
</feature>
<dbReference type="PANTHER" id="PTHR24026">
    <property type="entry name" value="FAT ATYPICAL CADHERIN-RELATED"/>
    <property type="match status" value="1"/>
</dbReference>
<feature type="domain" description="Cadherin" evidence="4">
    <location>
        <begin position="5333"/>
        <end position="5437"/>
    </location>
</feature>
<feature type="domain" description="Cadherin" evidence="4">
    <location>
        <begin position="161"/>
        <end position="311"/>
    </location>
</feature>
<feature type="domain" description="Cadherin" evidence="4">
    <location>
        <begin position="1363"/>
        <end position="1478"/>
    </location>
</feature>
<feature type="domain" description="Cadherin" evidence="4">
    <location>
        <begin position="2305"/>
        <end position="2402"/>
    </location>
</feature>
<feature type="domain" description="Cadherin" evidence="4">
    <location>
        <begin position="4763"/>
        <end position="4856"/>
    </location>
</feature>
<feature type="domain" description="Cadherin" evidence="4">
    <location>
        <begin position="3463"/>
        <end position="3563"/>
    </location>
</feature>
<dbReference type="Pfam" id="PF00028">
    <property type="entry name" value="Cadherin"/>
    <property type="match status" value="10"/>
</dbReference>
<evidence type="ECO:0000259" key="4">
    <source>
        <dbReference type="PROSITE" id="PS50268"/>
    </source>
</evidence>
<dbReference type="SMART" id="SM00112">
    <property type="entry name" value="CA"/>
    <property type="match status" value="43"/>
</dbReference>
<keyword evidence="2" id="KW-1133">Transmembrane helix</keyword>
<dbReference type="Gene3D" id="2.60.40.60">
    <property type="entry name" value="Cadherins"/>
    <property type="match status" value="58"/>
</dbReference>
<proteinExistence type="predicted"/>
<feature type="domain" description="Cadherin" evidence="4">
    <location>
        <begin position="5544"/>
        <end position="5645"/>
    </location>
</feature>
<feature type="domain" description="Cadherin" evidence="4">
    <location>
        <begin position="4391"/>
        <end position="4503"/>
    </location>
</feature>
<organism evidence="5 6">
    <name type="scientific">Mya arenaria</name>
    <name type="common">Soft-shell clam</name>
    <dbReference type="NCBI Taxonomy" id="6604"/>
    <lineage>
        <taxon>Eukaryota</taxon>
        <taxon>Metazoa</taxon>
        <taxon>Spiralia</taxon>
        <taxon>Lophotrochozoa</taxon>
        <taxon>Mollusca</taxon>
        <taxon>Bivalvia</taxon>
        <taxon>Autobranchia</taxon>
        <taxon>Heteroconchia</taxon>
        <taxon>Euheterodonta</taxon>
        <taxon>Imparidentia</taxon>
        <taxon>Neoheterodontei</taxon>
        <taxon>Myida</taxon>
        <taxon>Myoidea</taxon>
        <taxon>Myidae</taxon>
        <taxon>Mya</taxon>
    </lineage>
</organism>
<feature type="domain" description="Cadherin" evidence="4">
    <location>
        <begin position="6639"/>
        <end position="6742"/>
    </location>
</feature>
<feature type="domain" description="Cadherin" evidence="4">
    <location>
        <begin position="6026"/>
        <end position="6135"/>
    </location>
</feature>
<feature type="domain" description="Cadherin" evidence="4">
    <location>
        <begin position="6424"/>
        <end position="6525"/>
    </location>
</feature>
<feature type="domain" description="Cadherin" evidence="4">
    <location>
        <begin position="6321"/>
        <end position="6423"/>
    </location>
</feature>
<accession>A0ABY7DE28</accession>
<feature type="domain" description="Cadherin" evidence="4">
    <location>
        <begin position="1188"/>
        <end position="1298"/>
    </location>
</feature>
<dbReference type="EMBL" id="CP111013">
    <property type="protein sequence ID" value="WAQ95902.1"/>
    <property type="molecule type" value="Genomic_DNA"/>
</dbReference>
<feature type="domain" description="Cadherin" evidence="4">
    <location>
        <begin position="5658"/>
        <end position="5752"/>
    </location>
</feature>
<dbReference type="PRINTS" id="PR00205">
    <property type="entry name" value="CADHERIN"/>
</dbReference>
<feature type="domain" description="Cadherin" evidence="4">
    <location>
        <begin position="2652"/>
        <end position="2760"/>
    </location>
</feature>
<feature type="domain" description="Cadherin" evidence="4">
    <location>
        <begin position="659"/>
        <end position="763"/>
    </location>
</feature>
<feature type="domain" description="Cadherin" evidence="4">
    <location>
        <begin position="6216"/>
        <end position="6319"/>
    </location>
</feature>
<name>A0ABY7DE28_MYAAR</name>
<dbReference type="PANTHER" id="PTHR24026:SF133">
    <property type="entry name" value="CADHERIN-RELATED FAMILY MEMBER 2"/>
    <property type="match status" value="1"/>
</dbReference>
<feature type="domain" description="Cadherin" evidence="4">
    <location>
        <begin position="7062"/>
        <end position="7174"/>
    </location>
</feature>
<feature type="domain" description="Cadherin" evidence="4">
    <location>
        <begin position="1756"/>
        <end position="1865"/>
    </location>
</feature>
<keyword evidence="6" id="KW-1185">Reference proteome</keyword>
<feature type="domain" description="Cadherin" evidence="4">
    <location>
        <begin position="1483"/>
        <end position="1589"/>
    </location>
</feature>
<evidence type="ECO:0000256" key="3">
    <source>
        <dbReference type="PROSITE-ProRule" id="PRU00043"/>
    </source>
</evidence>
<feature type="domain" description="Cadherin" evidence="4">
    <location>
        <begin position="3729"/>
        <end position="3834"/>
    </location>
</feature>
<gene>
    <name evidence="5" type="ORF">MAR_028592</name>
</gene>
<feature type="domain" description="Cadherin" evidence="4">
    <location>
        <begin position="4964"/>
        <end position="5064"/>
    </location>
</feature>
<feature type="domain" description="Cadherin" evidence="4">
    <location>
        <begin position="5753"/>
        <end position="5873"/>
    </location>
</feature>
<feature type="domain" description="Cadherin" evidence="4">
    <location>
        <begin position="1644"/>
        <end position="1757"/>
    </location>
</feature>
<dbReference type="InterPro" id="IPR015919">
    <property type="entry name" value="Cadherin-like_sf"/>
</dbReference>
<feature type="domain" description="Cadherin" evidence="4">
    <location>
        <begin position="4262"/>
        <end position="4389"/>
    </location>
</feature>
<keyword evidence="3" id="KW-0106">Calcium</keyword>
<keyword evidence="2" id="KW-0472">Membrane</keyword>
<dbReference type="SUPFAM" id="SSF49313">
    <property type="entry name" value="Cadherin-like"/>
    <property type="match status" value="54"/>
</dbReference>
<feature type="domain" description="Cadherin" evidence="4">
    <location>
        <begin position="3877"/>
        <end position="3935"/>
    </location>
</feature>
<feature type="domain" description="Cadherin" evidence="4">
    <location>
        <begin position="7176"/>
        <end position="7247"/>
    </location>
</feature>
<feature type="domain" description="Cadherin" evidence="4">
    <location>
        <begin position="2882"/>
        <end position="2985"/>
    </location>
</feature>
<feature type="domain" description="Cadherin" evidence="4">
    <location>
        <begin position="4618"/>
        <end position="4753"/>
    </location>
</feature>
<evidence type="ECO:0000313" key="6">
    <source>
        <dbReference type="Proteomes" id="UP001164746"/>
    </source>
</evidence>
<feature type="domain" description="Cadherin" evidence="4">
    <location>
        <begin position="5438"/>
        <end position="5543"/>
    </location>
</feature>
<protein>
    <submittedName>
        <fullName evidence="5">FAT1-like protein</fullName>
    </submittedName>
</protein>
<feature type="domain" description="Cadherin" evidence="4">
    <location>
        <begin position="6959"/>
        <end position="7060"/>
    </location>
</feature>
<feature type="domain" description="Cadherin" evidence="4">
    <location>
        <begin position="763"/>
        <end position="876"/>
    </location>
</feature>
<dbReference type="Proteomes" id="UP001164746">
    <property type="component" value="Chromosome 2"/>
</dbReference>
<reference evidence="5" key="1">
    <citation type="submission" date="2022-11" db="EMBL/GenBank/DDBJ databases">
        <title>Centuries of genome instability and evolution in soft-shell clam transmissible cancer (bioRxiv).</title>
        <authorList>
            <person name="Hart S.F.M."/>
            <person name="Yonemitsu M.A."/>
            <person name="Giersch R.M."/>
            <person name="Beal B.F."/>
            <person name="Arriagada G."/>
            <person name="Davis B.W."/>
            <person name="Ostrander E.A."/>
            <person name="Goff S.P."/>
            <person name="Metzger M.J."/>
        </authorList>
    </citation>
    <scope>NUCLEOTIDE SEQUENCE</scope>
    <source>
        <strain evidence="5">MELC-2E11</strain>
        <tissue evidence="5">Siphon/mantle</tissue>
    </source>
</reference>
<feature type="domain" description="Cadherin" evidence="4">
    <location>
        <begin position="6753"/>
        <end position="6849"/>
    </location>
</feature>
<feature type="domain" description="Cadherin" evidence="4">
    <location>
        <begin position="3564"/>
        <end position="3728"/>
    </location>
</feature>
<dbReference type="CDD" id="cd11304">
    <property type="entry name" value="Cadherin_repeat"/>
    <property type="match status" value="48"/>
</dbReference>
<feature type="domain" description="Cadherin" evidence="4">
    <location>
        <begin position="1866"/>
        <end position="1971"/>
    </location>
</feature>
<feature type="domain" description="Cadherin" evidence="4">
    <location>
        <begin position="990"/>
        <end position="1109"/>
    </location>
</feature>
<evidence type="ECO:0000313" key="5">
    <source>
        <dbReference type="EMBL" id="WAQ95902.1"/>
    </source>
</evidence>
<feature type="domain" description="Cadherin" evidence="4">
    <location>
        <begin position="5074"/>
        <end position="5179"/>
    </location>
</feature>
<feature type="domain" description="Cadherin" evidence="4">
    <location>
        <begin position="5182"/>
        <end position="5337"/>
    </location>
</feature>